<dbReference type="EMBL" id="MSZU01000087">
    <property type="protein sequence ID" value="OMP84799.1"/>
    <property type="molecule type" value="Genomic_DNA"/>
</dbReference>
<evidence type="ECO:0000313" key="4">
    <source>
        <dbReference type="Proteomes" id="UP000190776"/>
    </source>
</evidence>
<proteinExistence type="predicted"/>
<dbReference type="GO" id="GO:0016491">
    <property type="term" value="F:oxidoreductase activity"/>
    <property type="evidence" value="ECO:0007669"/>
    <property type="project" value="InterPro"/>
</dbReference>
<dbReference type="SMART" id="SM00829">
    <property type="entry name" value="PKS_ER"/>
    <property type="match status" value="1"/>
</dbReference>
<gene>
    <name evidence="3" type="ORF">BK809_0001902</name>
</gene>
<reference evidence="3 4" key="1">
    <citation type="submission" date="2017-01" db="EMBL/GenBank/DDBJ databases">
        <title>Draft genome sequence of Diplodia seriata F98.1, a fungal species involved in grapevine trunk diseases.</title>
        <authorList>
            <person name="Robert-Siegwald G."/>
            <person name="Vallet J."/>
            <person name="Abou-Mansour E."/>
            <person name="Xu J."/>
            <person name="Rey P."/>
            <person name="Bertsch C."/>
            <person name="Rego C."/>
            <person name="Larignon P."/>
            <person name="Fontaine F."/>
            <person name="Lebrun M.-H."/>
        </authorList>
    </citation>
    <scope>NUCLEOTIDE SEQUENCE [LARGE SCALE GENOMIC DNA]</scope>
    <source>
        <strain evidence="3 4">F98.1</strain>
    </source>
</reference>
<name>A0A1S8BB84_9PEZI</name>
<dbReference type="PANTHER" id="PTHR11695:SF294">
    <property type="entry name" value="RETICULON-4-INTERACTING PROTEIN 1, MITOCHONDRIAL"/>
    <property type="match status" value="1"/>
</dbReference>
<dbReference type="Gene3D" id="3.40.50.720">
    <property type="entry name" value="NAD(P)-binding Rossmann-like Domain"/>
    <property type="match status" value="1"/>
</dbReference>
<dbReference type="SUPFAM" id="SSF51735">
    <property type="entry name" value="NAD(P)-binding Rossmann-fold domains"/>
    <property type="match status" value="1"/>
</dbReference>
<evidence type="ECO:0000313" key="3">
    <source>
        <dbReference type="EMBL" id="OMP84799.1"/>
    </source>
</evidence>
<protein>
    <submittedName>
        <fullName evidence="3">Zinc-type alcohol dehydrogenase-like protein</fullName>
    </submittedName>
</protein>
<evidence type="ECO:0000259" key="2">
    <source>
        <dbReference type="SMART" id="SM00829"/>
    </source>
</evidence>
<dbReference type="InterPro" id="IPR011032">
    <property type="entry name" value="GroES-like_sf"/>
</dbReference>
<organism evidence="3 4">
    <name type="scientific">Diplodia seriata</name>
    <dbReference type="NCBI Taxonomy" id="420778"/>
    <lineage>
        <taxon>Eukaryota</taxon>
        <taxon>Fungi</taxon>
        <taxon>Dikarya</taxon>
        <taxon>Ascomycota</taxon>
        <taxon>Pezizomycotina</taxon>
        <taxon>Dothideomycetes</taxon>
        <taxon>Dothideomycetes incertae sedis</taxon>
        <taxon>Botryosphaeriales</taxon>
        <taxon>Botryosphaeriaceae</taxon>
        <taxon>Diplodia</taxon>
    </lineage>
</organism>
<dbReference type="InterPro" id="IPR050700">
    <property type="entry name" value="YIM1/Zinc_Alcohol_DH_Fams"/>
</dbReference>
<dbReference type="Proteomes" id="UP000190776">
    <property type="component" value="Unassembled WGS sequence"/>
</dbReference>
<dbReference type="PANTHER" id="PTHR11695">
    <property type="entry name" value="ALCOHOL DEHYDROGENASE RELATED"/>
    <property type="match status" value="1"/>
</dbReference>
<evidence type="ECO:0000256" key="1">
    <source>
        <dbReference type="SAM" id="MobiDB-lite"/>
    </source>
</evidence>
<comment type="caution">
    <text evidence="3">The sequence shown here is derived from an EMBL/GenBank/DDBJ whole genome shotgun (WGS) entry which is preliminary data.</text>
</comment>
<dbReference type="Gene3D" id="3.90.180.10">
    <property type="entry name" value="Medium-chain alcohol dehydrogenases, catalytic domain"/>
    <property type="match status" value="1"/>
</dbReference>
<dbReference type="InterPro" id="IPR036291">
    <property type="entry name" value="NAD(P)-bd_dom_sf"/>
</dbReference>
<dbReference type="STRING" id="420778.A0A1S8BB84"/>
<dbReference type="InterPro" id="IPR013149">
    <property type="entry name" value="ADH-like_C"/>
</dbReference>
<feature type="domain" description="Enoyl reductase (ER)" evidence="2">
    <location>
        <begin position="32"/>
        <end position="384"/>
    </location>
</feature>
<dbReference type="InterPro" id="IPR020843">
    <property type="entry name" value="ER"/>
</dbReference>
<feature type="region of interest" description="Disordered" evidence="1">
    <location>
        <begin position="1"/>
        <end position="20"/>
    </location>
</feature>
<sequence>MSTTTTPAVAPPPPTTPPTMRAWTYTRRGPVASVLHLTPAHPTPTLSPSTPNILIRITHASLTPSIGHLIPLLPFLRPGGPHPSIPELSFTGTVAASTALTPPHLSHPGTRVFGTLPPSASLLRGAGTLAEYVVAPPASVGVCPPGLAPEHAAGLDGNGQTALLMCRRAGVGGGGRVFVNGATGGVGTMVVQMAKQVFGAAEVVATASGEDGFALVRGLGADRVVDHREVEESGRGGGRGRKGDGVAGWLAEEYGRGGDGGKFDAVLDCVGVQVLFERSPEYLKEAGVFISVGAMEGIPRTLFWNVPVNYWWPKVLGGTPRKFIFQQTPTTAELREELVKLVQEGKLRRVVDSVFDMEDVLGVSGAPLFKRVDCTGAMRRDKLICMYRLTNESLANGQEGKSSSRCKMGRCLIQTLLCGLSELWGSAPCGPIAASDMSIHE</sequence>
<accession>A0A1S8BB84</accession>
<dbReference type="Pfam" id="PF00107">
    <property type="entry name" value="ADH_zinc_N"/>
    <property type="match status" value="1"/>
</dbReference>
<dbReference type="GO" id="GO:0005739">
    <property type="term" value="C:mitochondrion"/>
    <property type="evidence" value="ECO:0007669"/>
    <property type="project" value="TreeGrafter"/>
</dbReference>
<dbReference type="OrthoDB" id="201656at2759"/>
<dbReference type="SUPFAM" id="SSF50129">
    <property type="entry name" value="GroES-like"/>
    <property type="match status" value="1"/>
</dbReference>
<dbReference type="CDD" id="cd08267">
    <property type="entry name" value="MDR1"/>
    <property type="match status" value="1"/>
</dbReference>
<dbReference type="AlphaFoldDB" id="A0A1S8BB84"/>